<evidence type="ECO:0000313" key="6">
    <source>
        <dbReference type="EMBL" id="NIA67248.1"/>
    </source>
</evidence>
<evidence type="ECO:0000256" key="3">
    <source>
        <dbReference type="PROSITE-ProRule" id="PRU01106"/>
    </source>
</evidence>
<feature type="domain" description="HotDog ACOT-type" evidence="5">
    <location>
        <begin position="12"/>
        <end position="124"/>
    </location>
</feature>
<sequence>MSTDTSEQAAEPRGSLATRTLAMPADANPSGDIFGGWVLSQMDIAGGITAGTHAAGRVATVAVDAMTFHRPVYVGDVLCTYADIIRSGRTSIAIHIEAWAQRGRQGERVKVTQGVFTFVAIDDQGRPRPLSESAPEPAKEQPIP</sequence>
<dbReference type="PANTHER" id="PTHR11049">
    <property type="entry name" value="ACYL COENZYME A THIOESTER HYDROLASE"/>
    <property type="match status" value="1"/>
</dbReference>
<protein>
    <submittedName>
        <fullName evidence="6">Acyl-CoA thioesterase</fullName>
    </submittedName>
</protein>
<dbReference type="Pfam" id="PF03061">
    <property type="entry name" value="4HBT"/>
    <property type="match status" value="1"/>
</dbReference>
<comment type="caution">
    <text evidence="6">The sequence shown here is derived from an EMBL/GenBank/DDBJ whole genome shotgun (WGS) entry which is preliminary data.</text>
</comment>
<dbReference type="SUPFAM" id="SSF54637">
    <property type="entry name" value="Thioesterase/thiol ester dehydrase-isomerase"/>
    <property type="match status" value="1"/>
</dbReference>
<dbReference type="GO" id="GO:0006637">
    <property type="term" value="P:acyl-CoA metabolic process"/>
    <property type="evidence" value="ECO:0007669"/>
    <property type="project" value="TreeGrafter"/>
</dbReference>
<dbReference type="GO" id="GO:0052816">
    <property type="term" value="F:long-chain fatty acyl-CoA hydrolase activity"/>
    <property type="evidence" value="ECO:0007669"/>
    <property type="project" value="TreeGrafter"/>
</dbReference>
<dbReference type="Proteomes" id="UP000761264">
    <property type="component" value="Unassembled WGS sequence"/>
</dbReference>
<evidence type="ECO:0000256" key="1">
    <source>
        <dbReference type="ARBA" id="ARBA00010458"/>
    </source>
</evidence>
<dbReference type="PANTHER" id="PTHR11049:SF5">
    <property type="entry name" value="ACYL-COA THIOESTER HYDROLASE YCIA"/>
    <property type="match status" value="1"/>
</dbReference>
<evidence type="ECO:0000256" key="4">
    <source>
        <dbReference type="SAM" id="MobiDB-lite"/>
    </source>
</evidence>
<dbReference type="CDD" id="cd03442">
    <property type="entry name" value="BFIT_BACH"/>
    <property type="match status" value="1"/>
</dbReference>
<dbReference type="Gene3D" id="3.10.129.10">
    <property type="entry name" value="Hotdog Thioesterase"/>
    <property type="match status" value="1"/>
</dbReference>
<dbReference type="GO" id="GO:0009062">
    <property type="term" value="P:fatty acid catabolic process"/>
    <property type="evidence" value="ECO:0007669"/>
    <property type="project" value="TreeGrafter"/>
</dbReference>
<dbReference type="PROSITE" id="PS51770">
    <property type="entry name" value="HOTDOG_ACOT"/>
    <property type="match status" value="1"/>
</dbReference>
<dbReference type="RefSeq" id="WP_167220589.1">
    <property type="nucleotide sequence ID" value="NZ_JAAQPH010000001.1"/>
</dbReference>
<gene>
    <name evidence="6" type="ORF">HBA54_01425</name>
</gene>
<name>A0A967EWK6_9PROT</name>
<dbReference type="EMBL" id="JAAQPH010000001">
    <property type="protein sequence ID" value="NIA67248.1"/>
    <property type="molecule type" value="Genomic_DNA"/>
</dbReference>
<proteinExistence type="inferred from homology"/>
<dbReference type="GO" id="GO:0005829">
    <property type="term" value="C:cytosol"/>
    <property type="evidence" value="ECO:0007669"/>
    <property type="project" value="TreeGrafter"/>
</dbReference>
<evidence type="ECO:0000259" key="5">
    <source>
        <dbReference type="PROSITE" id="PS51770"/>
    </source>
</evidence>
<reference evidence="6" key="1">
    <citation type="submission" date="2020-03" db="EMBL/GenBank/DDBJ databases">
        <title>Genome of Pelagibius litoralis DSM 21314T.</title>
        <authorList>
            <person name="Wang G."/>
        </authorList>
    </citation>
    <scope>NUCLEOTIDE SEQUENCE</scope>
    <source>
        <strain evidence="6">DSM 21314</strain>
    </source>
</reference>
<accession>A0A967EWK6</accession>
<comment type="similarity">
    <text evidence="1">Belongs to the acyl coenzyme A hydrolase family.</text>
</comment>
<organism evidence="6 7">
    <name type="scientific">Pelagibius litoralis</name>
    <dbReference type="NCBI Taxonomy" id="374515"/>
    <lineage>
        <taxon>Bacteria</taxon>
        <taxon>Pseudomonadati</taxon>
        <taxon>Pseudomonadota</taxon>
        <taxon>Alphaproteobacteria</taxon>
        <taxon>Rhodospirillales</taxon>
        <taxon>Rhodovibrionaceae</taxon>
        <taxon>Pelagibius</taxon>
    </lineage>
</organism>
<feature type="region of interest" description="Disordered" evidence="4">
    <location>
        <begin position="1"/>
        <end position="23"/>
    </location>
</feature>
<dbReference type="InterPro" id="IPR033120">
    <property type="entry name" value="HOTDOG_ACOT"/>
</dbReference>
<evidence type="ECO:0000256" key="2">
    <source>
        <dbReference type="ARBA" id="ARBA00022801"/>
    </source>
</evidence>
<evidence type="ECO:0000313" key="7">
    <source>
        <dbReference type="Proteomes" id="UP000761264"/>
    </source>
</evidence>
<dbReference type="InterPro" id="IPR029069">
    <property type="entry name" value="HotDog_dom_sf"/>
</dbReference>
<dbReference type="AlphaFoldDB" id="A0A967EWK6"/>
<dbReference type="InterPro" id="IPR040170">
    <property type="entry name" value="Cytosol_ACT"/>
</dbReference>
<keyword evidence="7" id="KW-1185">Reference proteome</keyword>
<dbReference type="InterPro" id="IPR006683">
    <property type="entry name" value="Thioestr_dom"/>
</dbReference>
<keyword evidence="2 3" id="KW-0378">Hydrolase</keyword>